<dbReference type="AlphaFoldDB" id="A0A7J6X623"/>
<proteinExistence type="predicted"/>
<evidence type="ECO:0000256" key="1">
    <source>
        <dbReference type="SAM" id="MobiDB-lite"/>
    </source>
</evidence>
<evidence type="ECO:0000313" key="4">
    <source>
        <dbReference type="Proteomes" id="UP000554482"/>
    </source>
</evidence>
<organism evidence="3 4">
    <name type="scientific">Thalictrum thalictroides</name>
    <name type="common">Rue-anemone</name>
    <name type="synonym">Anemone thalictroides</name>
    <dbReference type="NCBI Taxonomy" id="46969"/>
    <lineage>
        <taxon>Eukaryota</taxon>
        <taxon>Viridiplantae</taxon>
        <taxon>Streptophyta</taxon>
        <taxon>Embryophyta</taxon>
        <taxon>Tracheophyta</taxon>
        <taxon>Spermatophyta</taxon>
        <taxon>Magnoliopsida</taxon>
        <taxon>Ranunculales</taxon>
        <taxon>Ranunculaceae</taxon>
        <taxon>Thalictroideae</taxon>
        <taxon>Thalictrum</taxon>
    </lineage>
</organism>
<dbReference type="Proteomes" id="UP000554482">
    <property type="component" value="Unassembled WGS sequence"/>
</dbReference>
<keyword evidence="2" id="KW-0732">Signal</keyword>
<gene>
    <name evidence="3" type="ORF">FRX31_005579</name>
</gene>
<accession>A0A7J6X623</accession>
<feature type="signal peptide" evidence="2">
    <location>
        <begin position="1"/>
        <end position="24"/>
    </location>
</feature>
<evidence type="ECO:0008006" key="5">
    <source>
        <dbReference type="Google" id="ProtNLM"/>
    </source>
</evidence>
<evidence type="ECO:0000256" key="2">
    <source>
        <dbReference type="SAM" id="SignalP"/>
    </source>
</evidence>
<protein>
    <recommendedName>
        <fullName evidence="5">Transmembrane protein</fullName>
    </recommendedName>
</protein>
<dbReference type="EMBL" id="JABWDY010004920">
    <property type="protein sequence ID" value="KAF5204833.1"/>
    <property type="molecule type" value="Genomic_DNA"/>
</dbReference>
<sequence>MTTMLVWILVFFFLTFHSLHDVNGIRLDEESTEKLMNNISDLEFDIDYTPPRTHPPGGPPHYKSQSRIADSGFDLDYDPPRTSPPTPVPDADPPHN</sequence>
<feature type="region of interest" description="Disordered" evidence="1">
    <location>
        <begin position="46"/>
        <end position="96"/>
    </location>
</feature>
<evidence type="ECO:0000313" key="3">
    <source>
        <dbReference type="EMBL" id="KAF5204833.1"/>
    </source>
</evidence>
<comment type="caution">
    <text evidence="3">The sequence shown here is derived from an EMBL/GenBank/DDBJ whole genome shotgun (WGS) entry which is preliminary data.</text>
</comment>
<feature type="compositionally biased region" description="Pro residues" evidence="1">
    <location>
        <begin position="81"/>
        <end position="96"/>
    </location>
</feature>
<name>A0A7J6X623_THATH</name>
<feature type="chain" id="PRO_5029849618" description="Transmembrane protein" evidence="2">
    <location>
        <begin position="25"/>
        <end position="96"/>
    </location>
</feature>
<reference evidence="3 4" key="1">
    <citation type="submission" date="2020-06" db="EMBL/GenBank/DDBJ databases">
        <title>Transcriptomic and genomic resources for Thalictrum thalictroides and T. hernandezii: Facilitating candidate gene discovery in an emerging model plant lineage.</title>
        <authorList>
            <person name="Arias T."/>
            <person name="Riano-Pachon D.M."/>
            <person name="Di Stilio V.S."/>
        </authorList>
    </citation>
    <scope>NUCLEOTIDE SEQUENCE [LARGE SCALE GENOMIC DNA]</scope>
    <source>
        <strain evidence="4">cv. WT478/WT964</strain>
        <tissue evidence="3">Leaves</tissue>
    </source>
</reference>
<keyword evidence="4" id="KW-1185">Reference proteome</keyword>